<reference evidence="14 15" key="2">
    <citation type="submission" date="2016-08" db="EMBL/GenBank/DDBJ databases">
        <title>Pervasive Adenine N6-methylation of Active Genes in Fungi.</title>
        <authorList>
            <consortium name="DOE Joint Genome Institute"/>
            <person name="Mondo S.J."/>
            <person name="Dannebaum R.O."/>
            <person name="Kuo R.C."/>
            <person name="Labutti K."/>
            <person name="Haridas S."/>
            <person name="Kuo A."/>
            <person name="Salamov A."/>
            <person name="Ahrendt S.R."/>
            <person name="Lipzen A."/>
            <person name="Sullivan W."/>
            <person name="Andreopoulos W.B."/>
            <person name="Clum A."/>
            <person name="Lindquist E."/>
            <person name="Daum C."/>
            <person name="Ramamoorthy G.K."/>
            <person name="Gryganskyi A."/>
            <person name="Culley D."/>
            <person name="Magnuson J.K."/>
            <person name="James T.Y."/>
            <person name="O'Malley M.A."/>
            <person name="Stajich J.E."/>
            <person name="Spatafora J.W."/>
            <person name="Visel A."/>
            <person name="Grigoriev I.V."/>
        </authorList>
    </citation>
    <scope>NUCLEOTIDE SEQUENCE [LARGE SCALE GENOMIC DNA]</scope>
    <source>
        <strain evidence="14 15">S4</strain>
    </source>
</reference>
<keyword evidence="6" id="KW-0827">Tyrosine biosynthesis</keyword>
<comment type="subcellular location">
    <subcellularLocation>
        <location evidence="1">Cytoplasm</location>
    </subcellularLocation>
</comment>
<dbReference type="InterPro" id="IPR008238">
    <property type="entry name" value="Chorismate_mutase_AroQ_euk"/>
</dbReference>
<dbReference type="PANTHER" id="PTHR21145:SF12">
    <property type="entry name" value="CHORISMATE MUTASE"/>
    <property type="match status" value="1"/>
</dbReference>
<dbReference type="GO" id="GO:0120284">
    <property type="term" value="F:tryptophan binding"/>
    <property type="evidence" value="ECO:0007669"/>
    <property type="project" value="EnsemblFungi"/>
</dbReference>
<dbReference type="InterPro" id="IPR002701">
    <property type="entry name" value="CM_II_prokaryot"/>
</dbReference>
<dbReference type="GO" id="GO:0009094">
    <property type="term" value="P:L-phenylalanine biosynthetic process"/>
    <property type="evidence" value="ECO:0007669"/>
    <property type="project" value="UniProtKB-KW"/>
</dbReference>
<dbReference type="GO" id="GO:0005737">
    <property type="term" value="C:cytoplasm"/>
    <property type="evidence" value="ECO:0007669"/>
    <property type="project" value="UniProtKB-SubCell"/>
</dbReference>
<evidence type="ECO:0000256" key="6">
    <source>
        <dbReference type="ARBA" id="ARBA00022498"/>
    </source>
</evidence>
<evidence type="ECO:0000256" key="1">
    <source>
        <dbReference type="ARBA" id="ARBA00004496"/>
    </source>
</evidence>
<comment type="catalytic activity">
    <reaction evidence="11">
        <text>chorismate = prephenate</text>
        <dbReference type="Rhea" id="RHEA:13897"/>
        <dbReference type="ChEBI" id="CHEBI:29748"/>
        <dbReference type="ChEBI" id="CHEBI:29934"/>
        <dbReference type="EC" id="5.4.99.5"/>
    </reaction>
    <physiologicalReaction direction="left-to-right" evidence="11">
        <dbReference type="Rhea" id="RHEA:13898"/>
    </physiologicalReaction>
</comment>
<dbReference type="Gene3D" id="1.10.590.10">
    <property type="entry name" value="Chorismate mutase, AroQ class superfamily, eukaryotic"/>
    <property type="match status" value="1"/>
</dbReference>
<evidence type="ECO:0000256" key="12">
    <source>
        <dbReference type="PIRNR" id="PIRNR017318"/>
    </source>
</evidence>
<dbReference type="UniPathway" id="UPA00120">
    <property type="reaction ID" value="UER00203"/>
</dbReference>
<dbReference type="STRING" id="1754192.A0A1Y1XAP1"/>
<evidence type="ECO:0000259" key="13">
    <source>
        <dbReference type="Pfam" id="PF01817"/>
    </source>
</evidence>
<evidence type="ECO:0000256" key="10">
    <source>
        <dbReference type="ARBA" id="ARBA00023235"/>
    </source>
</evidence>
<evidence type="ECO:0000313" key="14">
    <source>
        <dbReference type="EMBL" id="ORX82783.1"/>
    </source>
</evidence>
<evidence type="ECO:0000256" key="5">
    <source>
        <dbReference type="ARBA" id="ARBA00022490"/>
    </source>
</evidence>
<evidence type="ECO:0000256" key="9">
    <source>
        <dbReference type="ARBA" id="ARBA00023222"/>
    </source>
</evidence>
<evidence type="ECO:0000256" key="4">
    <source>
        <dbReference type="ARBA" id="ARBA00020296"/>
    </source>
</evidence>
<dbReference type="PROSITE" id="PS51169">
    <property type="entry name" value="CHORISMATE_MUT_3"/>
    <property type="match status" value="1"/>
</dbReference>
<keyword evidence="5" id="KW-0963">Cytoplasm</keyword>
<feature type="domain" description="Chorismate mutase" evidence="13">
    <location>
        <begin position="132"/>
        <end position="242"/>
    </location>
</feature>
<proteinExistence type="predicted"/>
<keyword evidence="8 12" id="KW-0057">Aromatic amino acid biosynthesis</keyword>
<dbReference type="GO" id="GO:0046417">
    <property type="term" value="P:chorismate metabolic process"/>
    <property type="evidence" value="ECO:0007669"/>
    <property type="project" value="EnsemblFungi"/>
</dbReference>
<dbReference type="Pfam" id="PF01817">
    <property type="entry name" value="CM_2"/>
    <property type="match status" value="1"/>
</dbReference>
<dbReference type="Proteomes" id="UP000193944">
    <property type="component" value="Unassembled WGS sequence"/>
</dbReference>
<evidence type="ECO:0000256" key="7">
    <source>
        <dbReference type="ARBA" id="ARBA00022605"/>
    </source>
</evidence>
<dbReference type="SUPFAM" id="SSF48600">
    <property type="entry name" value="Chorismate mutase II"/>
    <property type="match status" value="1"/>
</dbReference>
<comment type="caution">
    <text evidence="14">The sequence shown here is derived from an EMBL/GenBank/DDBJ whole genome shotgun (WGS) entry which is preliminary data.</text>
</comment>
<keyword evidence="7 12" id="KW-0028">Amino-acid biosynthesis</keyword>
<evidence type="ECO:0000256" key="2">
    <source>
        <dbReference type="ARBA" id="ARBA00004817"/>
    </source>
</evidence>
<dbReference type="OrthoDB" id="191918at2759"/>
<dbReference type="GO" id="GO:0004106">
    <property type="term" value="F:chorismate mutase activity"/>
    <property type="evidence" value="ECO:0007669"/>
    <property type="project" value="UniProtKB-UniRule"/>
</dbReference>
<protein>
    <recommendedName>
        <fullName evidence="4 12">Chorismate mutase</fullName>
        <ecNumber evidence="3 12">5.4.99.5</ecNumber>
    </recommendedName>
</protein>
<name>A0A1Y1XAP1_9FUNG</name>
<reference evidence="14 15" key="1">
    <citation type="submission" date="2016-08" db="EMBL/GenBank/DDBJ databases">
        <title>A Parts List for Fungal Cellulosomes Revealed by Comparative Genomics.</title>
        <authorList>
            <consortium name="DOE Joint Genome Institute"/>
            <person name="Haitjema C.H."/>
            <person name="Gilmore S.P."/>
            <person name="Henske J.K."/>
            <person name="Solomon K.V."/>
            <person name="De Groot R."/>
            <person name="Kuo A."/>
            <person name="Mondo S.J."/>
            <person name="Salamov A.A."/>
            <person name="Labutti K."/>
            <person name="Zhao Z."/>
            <person name="Chiniquy J."/>
            <person name="Barry K."/>
            <person name="Brewer H.M."/>
            <person name="Purvine S.O."/>
            <person name="Wright A.T."/>
            <person name="Boxma B."/>
            <person name="Van Alen T."/>
            <person name="Hackstein J.H."/>
            <person name="Baker S.E."/>
            <person name="Grigoriev I.V."/>
            <person name="O'Malley M.A."/>
        </authorList>
    </citation>
    <scope>NUCLEOTIDE SEQUENCE [LARGE SCALE GENOMIC DNA]</scope>
    <source>
        <strain evidence="14 15">S4</strain>
    </source>
</reference>
<dbReference type="InterPro" id="IPR037039">
    <property type="entry name" value="CM_AroQ_sf_eucaryotic"/>
</dbReference>
<evidence type="ECO:0000313" key="15">
    <source>
        <dbReference type="Proteomes" id="UP000193944"/>
    </source>
</evidence>
<evidence type="ECO:0000256" key="8">
    <source>
        <dbReference type="ARBA" id="ARBA00023141"/>
    </source>
</evidence>
<organism evidence="14 15">
    <name type="scientific">Anaeromyces robustus</name>
    <dbReference type="NCBI Taxonomy" id="1754192"/>
    <lineage>
        <taxon>Eukaryota</taxon>
        <taxon>Fungi</taxon>
        <taxon>Fungi incertae sedis</taxon>
        <taxon>Chytridiomycota</taxon>
        <taxon>Chytridiomycota incertae sedis</taxon>
        <taxon>Neocallimastigomycetes</taxon>
        <taxon>Neocallimastigales</taxon>
        <taxon>Neocallimastigaceae</taxon>
        <taxon>Anaeromyces</taxon>
    </lineage>
</organism>
<dbReference type="AlphaFoldDB" id="A0A1Y1XAP1"/>
<dbReference type="GO" id="GO:0072545">
    <property type="term" value="F:L-tyrosine binding"/>
    <property type="evidence" value="ECO:0007669"/>
    <property type="project" value="EnsemblFungi"/>
</dbReference>
<keyword evidence="9" id="KW-0584">Phenylalanine biosynthesis</keyword>
<gene>
    <name evidence="14" type="ORF">BCR32DRAFT_219155</name>
</gene>
<dbReference type="GO" id="GO:0005634">
    <property type="term" value="C:nucleus"/>
    <property type="evidence" value="ECO:0007669"/>
    <property type="project" value="EnsemblFungi"/>
</dbReference>
<dbReference type="EMBL" id="MCFG01000087">
    <property type="protein sequence ID" value="ORX82783.1"/>
    <property type="molecule type" value="Genomic_DNA"/>
</dbReference>
<dbReference type="NCBIfam" id="TIGR01802">
    <property type="entry name" value="CM_pl-yst"/>
    <property type="match status" value="1"/>
</dbReference>
<evidence type="ECO:0000256" key="11">
    <source>
        <dbReference type="ARBA" id="ARBA00023979"/>
    </source>
</evidence>
<keyword evidence="10 12" id="KW-0413">Isomerase</keyword>
<dbReference type="PIRSF" id="PIRSF017318">
    <property type="entry name" value="Chor_mut_AroQ_eu"/>
    <property type="match status" value="1"/>
</dbReference>
<accession>A0A1Y1XAP1</accession>
<evidence type="ECO:0000256" key="3">
    <source>
        <dbReference type="ARBA" id="ARBA00012404"/>
    </source>
</evidence>
<sequence>MNFFEGEMSLEKVRQTLIRLEDTIIFQLIERSQFGRNKIIYENNKFGFKDFKGSFLEYYVRERENLDSSIRRYDSPDELPFFDKIQKPILPNLDYPSVLHPNNINVNKKIWDSYINNIVPRICTIDDDSNYGSSATIDTACLQALSRRIHFGKFVAEAKFTDPKYHDEYVKLITNQEKDKIYELLTNKDVEKKLLARVEKKARTFGQDIEFQDKEIPHLKIQPTLIPELYNDFIMPLTKEVELEYLLNRLNTPNMTEKDKEGHLHSSILKEDYKI</sequence>
<comment type="pathway">
    <text evidence="2">Metabolic intermediate biosynthesis; prephenate biosynthesis; prephenate from chorismate: step 1/1.</text>
</comment>
<dbReference type="InterPro" id="IPR036263">
    <property type="entry name" value="Chorismate_II_sf"/>
</dbReference>
<dbReference type="GO" id="GO:0006571">
    <property type="term" value="P:tyrosine biosynthetic process"/>
    <property type="evidence" value="ECO:0007669"/>
    <property type="project" value="UniProtKB-KW"/>
</dbReference>
<dbReference type="PANTHER" id="PTHR21145">
    <property type="entry name" value="CHORISMATE MUTASE"/>
    <property type="match status" value="1"/>
</dbReference>
<dbReference type="EC" id="5.4.99.5" evidence="3 12"/>
<keyword evidence="15" id="KW-1185">Reference proteome</keyword>